<reference evidence="3" key="1">
    <citation type="submission" date="2023-08" db="EMBL/GenBank/DDBJ databases">
        <title>Black Yeasts Isolated from many extreme environments.</title>
        <authorList>
            <person name="Coleine C."/>
            <person name="Stajich J.E."/>
            <person name="Selbmann L."/>
        </authorList>
    </citation>
    <scope>NUCLEOTIDE SEQUENCE</scope>
    <source>
        <strain evidence="3">CCFEE 5810</strain>
    </source>
</reference>
<accession>A0AAN7W8T1</accession>
<name>A0AAN7W8T1_9PEZI</name>
<dbReference type="EMBL" id="JAVRQU010000005">
    <property type="protein sequence ID" value="KAK5703103.1"/>
    <property type="molecule type" value="Genomic_DNA"/>
</dbReference>
<dbReference type="AlphaFoldDB" id="A0AAN7W8T1"/>
<dbReference type="Pfam" id="PF06985">
    <property type="entry name" value="HET"/>
    <property type="match status" value="1"/>
</dbReference>
<evidence type="ECO:0000259" key="2">
    <source>
        <dbReference type="Pfam" id="PF06985"/>
    </source>
</evidence>
<dbReference type="InterPro" id="IPR010730">
    <property type="entry name" value="HET"/>
</dbReference>
<evidence type="ECO:0000313" key="3">
    <source>
        <dbReference type="EMBL" id="KAK5703103.1"/>
    </source>
</evidence>
<gene>
    <name evidence="3" type="ORF">LTR97_004052</name>
</gene>
<dbReference type="PANTHER" id="PTHR33112:SF16">
    <property type="entry name" value="HETEROKARYON INCOMPATIBILITY DOMAIN-CONTAINING PROTEIN"/>
    <property type="match status" value="1"/>
</dbReference>
<comment type="caution">
    <text evidence="3">The sequence shown here is derived from an EMBL/GenBank/DDBJ whole genome shotgun (WGS) entry which is preliminary data.</text>
</comment>
<feature type="compositionally biased region" description="Polar residues" evidence="1">
    <location>
        <begin position="1"/>
        <end position="13"/>
    </location>
</feature>
<feature type="compositionally biased region" description="Basic residues" evidence="1">
    <location>
        <begin position="14"/>
        <end position="30"/>
    </location>
</feature>
<dbReference type="PANTHER" id="PTHR33112">
    <property type="entry name" value="DOMAIN PROTEIN, PUTATIVE-RELATED"/>
    <property type="match status" value="1"/>
</dbReference>
<sequence>MEDATSTTPTNRAANRRHLWAVPRRPRKAERRPPILPAPPPDPAPNSSAFPVNICESCRCINLDDLLATDKKAEREDDWFEVQYNLSENAATSSSCPLCKIIFSSIHRGDKIRGFVGVKMTVDDSVVRTGHPEPREIREVLVRKCWGTNAHIAGGGIFRLYADEGTHAAKFVASRRAPASNLSETTLDCIQRWIVDCDLTHQTCRFRIDGTTVPLQSKMPTRVVAVGSESASPRLVLTQGQKGRYIALSHCWGLTAQVLTTSANVAAHQQEIPFHSLSATFRDAIKVTRLLGVEYIWIDSFCIFQDDKSDWLQESAKMDSVYENAYLTIAATSAENGDGGLEGQRPQSDWVRFPCSNNVQEGYMWFTNARWTAQSDLDSSPLNLRGWVFQERHLSRRIIHFAASQVYWECQECFVGQESRKKLHFAGAASDRAQWKANLQSLEHLGTFFQRRSQVPYDDNDNRDSPLGSFHAIWAATVNHYSKLQLTKAEDRLIALLGLAKTIQDRTGLRFIDGYWDDGSWSFVRNLAWIALSDRRFPLNARDRALRRCSSWSWAALDGPVDCPFGRPFEWRETQDCTLHLLNIGEDSGKYDWPCHPLYVSGMLQSLFPALHAGVTSRSRETPVSETKQLEDTVGWVCFDSSQDAPDEVFFSPLGLCNQRSSTLTCLVLAPVTDCSDAISTFRRVGVGEFEGTFEEQEAKSDVRKAFELSQRVAFRIV</sequence>
<proteinExistence type="predicted"/>
<dbReference type="Proteomes" id="UP001310594">
    <property type="component" value="Unassembled WGS sequence"/>
</dbReference>
<evidence type="ECO:0000256" key="1">
    <source>
        <dbReference type="SAM" id="MobiDB-lite"/>
    </source>
</evidence>
<feature type="region of interest" description="Disordered" evidence="1">
    <location>
        <begin position="1"/>
        <end position="48"/>
    </location>
</feature>
<organism evidence="3 4">
    <name type="scientific">Elasticomyces elasticus</name>
    <dbReference type="NCBI Taxonomy" id="574655"/>
    <lineage>
        <taxon>Eukaryota</taxon>
        <taxon>Fungi</taxon>
        <taxon>Dikarya</taxon>
        <taxon>Ascomycota</taxon>
        <taxon>Pezizomycotina</taxon>
        <taxon>Dothideomycetes</taxon>
        <taxon>Dothideomycetidae</taxon>
        <taxon>Mycosphaerellales</taxon>
        <taxon>Teratosphaeriaceae</taxon>
        <taxon>Elasticomyces</taxon>
    </lineage>
</organism>
<evidence type="ECO:0000313" key="4">
    <source>
        <dbReference type="Proteomes" id="UP001310594"/>
    </source>
</evidence>
<protein>
    <recommendedName>
        <fullName evidence="2">Heterokaryon incompatibility domain-containing protein</fullName>
    </recommendedName>
</protein>
<feature type="domain" description="Heterokaryon incompatibility" evidence="2">
    <location>
        <begin position="245"/>
        <end position="391"/>
    </location>
</feature>
<feature type="compositionally biased region" description="Pro residues" evidence="1">
    <location>
        <begin position="34"/>
        <end position="44"/>
    </location>
</feature>